<dbReference type="EMBL" id="CM046111">
    <property type="protein sequence ID" value="KAI8424829.1"/>
    <property type="molecule type" value="Genomic_DNA"/>
</dbReference>
<protein>
    <submittedName>
        <fullName evidence="1">Uncharacterized protein</fullName>
    </submittedName>
</protein>
<gene>
    <name evidence="1" type="ORF">MSG28_006757</name>
</gene>
<evidence type="ECO:0000313" key="1">
    <source>
        <dbReference type="EMBL" id="KAI8424829.1"/>
    </source>
</evidence>
<sequence length="202" mass="22407">MLRLVILALAAVATGNVIHENKCPELKPVENFNLTAYQGTWYEISKFPYASEKNGKCASAEYKLEGDVMKVKNTHVVNGVQTYIEGTAKLAADANKAGKLVVSLKFGDITKDSPLTILVTDYAHYAIAYNCKYDEKNKNHQDFAWILSRSKTLEGEAKTAVDNYIKAHSKELDATKLVPTDFSEEACKFNSTSLLTEAVKHH</sequence>
<proteinExistence type="predicted"/>
<name>A0ACC0JL69_CHOFU</name>
<evidence type="ECO:0000313" key="2">
    <source>
        <dbReference type="Proteomes" id="UP001064048"/>
    </source>
</evidence>
<organism evidence="1 2">
    <name type="scientific">Choristoneura fumiferana</name>
    <name type="common">Spruce budworm moth</name>
    <name type="synonym">Archips fumiferana</name>
    <dbReference type="NCBI Taxonomy" id="7141"/>
    <lineage>
        <taxon>Eukaryota</taxon>
        <taxon>Metazoa</taxon>
        <taxon>Ecdysozoa</taxon>
        <taxon>Arthropoda</taxon>
        <taxon>Hexapoda</taxon>
        <taxon>Insecta</taxon>
        <taxon>Pterygota</taxon>
        <taxon>Neoptera</taxon>
        <taxon>Endopterygota</taxon>
        <taxon>Lepidoptera</taxon>
        <taxon>Glossata</taxon>
        <taxon>Ditrysia</taxon>
        <taxon>Tortricoidea</taxon>
        <taxon>Tortricidae</taxon>
        <taxon>Tortricinae</taxon>
        <taxon>Choristoneura</taxon>
    </lineage>
</organism>
<keyword evidence="2" id="KW-1185">Reference proteome</keyword>
<comment type="caution">
    <text evidence="1">The sequence shown here is derived from an EMBL/GenBank/DDBJ whole genome shotgun (WGS) entry which is preliminary data.</text>
</comment>
<accession>A0ACC0JL69</accession>
<reference evidence="1 2" key="1">
    <citation type="journal article" date="2022" name="Genome Biol. Evol.">
        <title>The Spruce Budworm Genome: Reconstructing the Evolutionary History of Antifreeze Proteins.</title>
        <authorList>
            <person name="Beliveau C."/>
            <person name="Gagne P."/>
            <person name="Picq S."/>
            <person name="Vernygora O."/>
            <person name="Keeling C.I."/>
            <person name="Pinkney K."/>
            <person name="Doucet D."/>
            <person name="Wen F."/>
            <person name="Johnston J.S."/>
            <person name="Maaroufi H."/>
            <person name="Boyle B."/>
            <person name="Laroche J."/>
            <person name="Dewar K."/>
            <person name="Juretic N."/>
            <person name="Blackburn G."/>
            <person name="Nisole A."/>
            <person name="Brunet B."/>
            <person name="Brandao M."/>
            <person name="Lumley L."/>
            <person name="Duan J."/>
            <person name="Quan G."/>
            <person name="Lucarotti C.J."/>
            <person name="Roe A.D."/>
            <person name="Sperling F.A.H."/>
            <person name="Levesque R.C."/>
            <person name="Cusson M."/>
        </authorList>
    </citation>
    <scope>NUCLEOTIDE SEQUENCE [LARGE SCALE GENOMIC DNA]</scope>
    <source>
        <strain evidence="1">Glfc:IPQL:Cfum</strain>
    </source>
</reference>
<dbReference type="Proteomes" id="UP001064048">
    <property type="component" value="Chromosome 11"/>
</dbReference>